<name>N6W904_9ACTO</name>
<proteinExistence type="predicted"/>
<sequence length="43" mass="5347">MSEYDQLRIAIVTWIERTYHRHHRHDHLGRWVCLMNGVWGFLI</sequence>
<dbReference type="AlphaFoldDB" id="N6W904"/>
<organism evidence="1 2">
    <name type="scientific">Schaalia cardiffensis F0333</name>
    <dbReference type="NCBI Taxonomy" id="888050"/>
    <lineage>
        <taxon>Bacteria</taxon>
        <taxon>Bacillati</taxon>
        <taxon>Actinomycetota</taxon>
        <taxon>Actinomycetes</taxon>
        <taxon>Actinomycetales</taxon>
        <taxon>Actinomycetaceae</taxon>
        <taxon>Schaalia</taxon>
    </lineage>
</organism>
<keyword evidence="2" id="KW-1185">Reference proteome</keyword>
<dbReference type="Proteomes" id="UP000013015">
    <property type="component" value="Unassembled WGS sequence"/>
</dbReference>
<evidence type="ECO:0000313" key="1">
    <source>
        <dbReference type="EMBL" id="ENO19045.1"/>
    </source>
</evidence>
<dbReference type="EMBL" id="AQHZ01000003">
    <property type="protein sequence ID" value="ENO19045.1"/>
    <property type="molecule type" value="Genomic_DNA"/>
</dbReference>
<dbReference type="RefSeq" id="WP_005961787.1">
    <property type="nucleotide sequence ID" value="NZ_CP040505.1"/>
</dbReference>
<accession>N6W904</accession>
<protein>
    <submittedName>
        <fullName evidence="1">ISMsm7 transposase</fullName>
    </submittedName>
</protein>
<comment type="caution">
    <text evidence="1">The sequence shown here is derived from an EMBL/GenBank/DDBJ whole genome shotgun (WGS) entry which is preliminary data.</text>
</comment>
<dbReference type="STRING" id="888050.HMPREF9004_0189"/>
<evidence type="ECO:0000313" key="2">
    <source>
        <dbReference type="Proteomes" id="UP000013015"/>
    </source>
</evidence>
<gene>
    <name evidence="1" type="ORF">HMPREF9004_0189</name>
</gene>
<reference evidence="1 2" key="1">
    <citation type="submission" date="2013-03" db="EMBL/GenBank/DDBJ databases">
        <title>Reference genome for the Human Microbiome Project.</title>
        <authorList>
            <person name="Aqrawi P."/>
            <person name="Ayvaz T."/>
            <person name="Bess C."/>
            <person name="Blankenburg K."/>
            <person name="Coyle M."/>
            <person name="Deng J."/>
            <person name="Forbes L."/>
            <person name="Fowler G."/>
            <person name="Francisco L."/>
            <person name="Fu Q."/>
            <person name="Gibbs R."/>
            <person name="Gross S."/>
            <person name="Gubbala S."/>
            <person name="Hale W."/>
            <person name="Hemphill L."/>
            <person name="Highlander S."/>
            <person name="Hirani K."/>
            <person name="Jackson L."/>
            <person name="Jakkamsetti A."/>
            <person name="Javaid M."/>
            <person name="Jayaseelan J.C."/>
            <person name="Jiang H."/>
            <person name="Joshi V."/>
            <person name="Korchina V."/>
            <person name="Kovar C."/>
            <person name="Lara F."/>
            <person name="Lee S."/>
            <person name="Liu Y."/>
            <person name="Mata R."/>
            <person name="Mathew T."/>
            <person name="Munidasa M."/>
            <person name="Muzny D."/>
            <person name="Nazareth L."/>
            <person name="Ngo R."/>
            <person name="Nguyen L."/>
            <person name="Nguyen N."/>
            <person name="Okwuonu G."/>
            <person name="Ongeri F."/>
            <person name="Palculict T."/>
            <person name="Patil S."/>
            <person name="Petrosino J."/>
            <person name="Pham C."/>
            <person name="Pham P."/>
            <person name="Pu L.-L."/>
            <person name="Qin X."/>
            <person name="Qu J."/>
            <person name="Reid J."/>
            <person name="Ross M."/>
            <person name="Ruth R."/>
            <person name="Saada N."/>
            <person name="San Lucas F."/>
            <person name="Santibanez J."/>
            <person name="Shang Y."/>
            <person name="Simmons D."/>
            <person name="Song X.-Z."/>
            <person name="Tang L.-Y."/>
            <person name="Thornton R."/>
            <person name="Warren J."/>
            <person name="Weissenberger G."/>
            <person name="Wilczek-Boney K."/>
            <person name="Worley K."/>
            <person name="Youmans B."/>
            <person name="Zhang J."/>
            <person name="Zhang L."/>
            <person name="Zhao Z."/>
            <person name="Zhou C."/>
            <person name="Zhu D."/>
            <person name="Zhu Y."/>
        </authorList>
    </citation>
    <scope>NUCLEOTIDE SEQUENCE [LARGE SCALE GENOMIC DNA]</scope>
    <source>
        <strain evidence="1 2">F0333</strain>
    </source>
</reference>
<dbReference type="HOGENOM" id="CLU_3228311_0_0_11"/>